<dbReference type="Proteomes" id="UP000243950">
    <property type="component" value="Unassembled WGS sequence"/>
</dbReference>
<dbReference type="RefSeq" id="WP_093501826.1">
    <property type="nucleotide sequence ID" value="NZ_BSSG01000002.1"/>
</dbReference>
<evidence type="ECO:0000259" key="3">
    <source>
        <dbReference type="PROSITE" id="PS50851"/>
    </source>
</evidence>
<dbReference type="Gene3D" id="2.40.50.180">
    <property type="entry name" value="CheA-289, Domain 4"/>
    <property type="match status" value="1"/>
</dbReference>
<name>A0A1I1T6X9_PSEOC</name>
<dbReference type="EMBL" id="FOMO01000002">
    <property type="protein sequence ID" value="SFD54342.1"/>
    <property type="molecule type" value="Genomic_DNA"/>
</dbReference>
<dbReference type="InterPro" id="IPR036061">
    <property type="entry name" value="CheW-like_dom_sf"/>
</dbReference>
<dbReference type="AlphaFoldDB" id="A0A1I1T6X9"/>
<dbReference type="InterPro" id="IPR002545">
    <property type="entry name" value="CheW-lke_dom"/>
</dbReference>
<dbReference type="PROSITE" id="PS50851">
    <property type="entry name" value="CHEW"/>
    <property type="match status" value="1"/>
</dbReference>
<evidence type="ECO:0000259" key="2">
    <source>
        <dbReference type="PROSITE" id="PS50110"/>
    </source>
</evidence>
<keyword evidence="5" id="KW-1185">Reference proteome</keyword>
<proteinExistence type="predicted"/>
<evidence type="ECO:0000313" key="4">
    <source>
        <dbReference type="EMBL" id="SFD54342.1"/>
    </source>
</evidence>
<dbReference type="SMART" id="SM00260">
    <property type="entry name" value="CheW"/>
    <property type="match status" value="1"/>
</dbReference>
<dbReference type="PANTHER" id="PTHR47233:SF3">
    <property type="entry name" value="CHEMOTAXIS PROTEIN CHEV"/>
    <property type="match status" value="1"/>
</dbReference>
<sequence length="309" mass="34801">MAGILDTVDQRTQLVGENRLEILMFRLAGRQMFAINVFKVQEVLHMPKLTLMPHRHRFVCGVIHLRGQTLPVIDLSQAIGMRPIVPDERSTIIVTEYNRSIQAFLVGGVDRILNLNWESILPPPGGAGRQHYLTAITKVDDQLVEIIDVEKVLAEIVPYDTRISGDRLADPLLEKARGREVLLVDDSSVALAQLRDTLTQLGIKLHVATDGLKGLRMLKAWADAGEVITDKLLMMFTDAEMPEMDGYRLTTEIRQDPRLRDLYVVLHTSLSGSFNDAMVKKVGCDNFLSKFQPDKLVDVIRQRLALDEK</sequence>
<feature type="domain" description="CheW-like" evidence="3">
    <location>
        <begin position="19"/>
        <end position="158"/>
    </location>
</feature>
<evidence type="ECO:0000256" key="1">
    <source>
        <dbReference type="PROSITE-ProRule" id="PRU00169"/>
    </source>
</evidence>
<dbReference type="CDD" id="cd19924">
    <property type="entry name" value="REC_CheV-like"/>
    <property type="match status" value="1"/>
</dbReference>
<dbReference type="PROSITE" id="PS50110">
    <property type="entry name" value="RESPONSE_REGULATORY"/>
    <property type="match status" value="1"/>
</dbReference>
<keyword evidence="1" id="KW-0597">Phosphoprotein</keyword>
<dbReference type="Pfam" id="PF00072">
    <property type="entry name" value="Response_reg"/>
    <property type="match status" value="1"/>
</dbReference>
<protein>
    <submittedName>
        <fullName evidence="4">Two-component system, chemotaxis family, response regulator CheV</fullName>
    </submittedName>
</protein>
<dbReference type="PANTHER" id="PTHR47233">
    <property type="entry name" value="CHEMOTAXIS PROTEIN CHEV"/>
    <property type="match status" value="1"/>
</dbReference>
<feature type="modified residue" description="4-aspartylphosphate" evidence="1">
    <location>
        <position position="238"/>
    </location>
</feature>
<dbReference type="GO" id="GO:0006935">
    <property type="term" value="P:chemotaxis"/>
    <property type="evidence" value="ECO:0007669"/>
    <property type="project" value="InterPro"/>
</dbReference>
<feature type="domain" description="Response regulatory" evidence="2">
    <location>
        <begin position="180"/>
        <end position="305"/>
    </location>
</feature>
<dbReference type="PIRSF" id="PIRSF002867">
    <property type="entry name" value="CheV"/>
    <property type="match status" value="1"/>
</dbReference>
<reference evidence="5" key="1">
    <citation type="submission" date="2016-10" db="EMBL/GenBank/DDBJ databases">
        <authorList>
            <person name="Varghese N."/>
            <person name="Submissions S."/>
        </authorList>
    </citation>
    <scope>NUCLEOTIDE SEQUENCE [LARGE SCALE GENOMIC DNA]</scope>
    <source>
        <strain evidence="5">JCM 2783</strain>
    </source>
</reference>
<dbReference type="SUPFAM" id="SSF52172">
    <property type="entry name" value="CheY-like"/>
    <property type="match status" value="1"/>
</dbReference>
<dbReference type="Gene3D" id="3.40.50.2300">
    <property type="match status" value="1"/>
</dbReference>
<dbReference type="SUPFAM" id="SSF50341">
    <property type="entry name" value="CheW-like"/>
    <property type="match status" value="1"/>
</dbReference>
<accession>A0A1I1T6X9</accession>
<dbReference type="InterPro" id="IPR011006">
    <property type="entry name" value="CheY-like_superfamily"/>
</dbReference>
<dbReference type="InterPro" id="IPR024181">
    <property type="entry name" value="Chemotax_regulator_CheV"/>
</dbReference>
<dbReference type="SMART" id="SM00448">
    <property type="entry name" value="REC"/>
    <property type="match status" value="1"/>
</dbReference>
<gene>
    <name evidence="4" type="ORF">SAMN05216372_102340</name>
</gene>
<dbReference type="GO" id="GO:0000160">
    <property type="term" value="P:phosphorelay signal transduction system"/>
    <property type="evidence" value="ECO:0007669"/>
    <property type="project" value="InterPro"/>
</dbReference>
<dbReference type="Pfam" id="PF01584">
    <property type="entry name" value="CheW"/>
    <property type="match status" value="1"/>
</dbReference>
<evidence type="ECO:0000313" key="5">
    <source>
        <dbReference type="Proteomes" id="UP000243950"/>
    </source>
</evidence>
<dbReference type="InterPro" id="IPR001789">
    <property type="entry name" value="Sig_transdc_resp-reg_receiver"/>
</dbReference>
<organism evidence="4 5">
    <name type="scientific">Pseudomonas straminea</name>
    <dbReference type="NCBI Taxonomy" id="47882"/>
    <lineage>
        <taxon>Bacteria</taxon>
        <taxon>Pseudomonadati</taxon>
        <taxon>Pseudomonadota</taxon>
        <taxon>Gammaproteobacteria</taxon>
        <taxon>Pseudomonadales</taxon>
        <taxon>Pseudomonadaceae</taxon>
        <taxon>Phytopseudomonas</taxon>
    </lineage>
</organism>
<dbReference type="Gene3D" id="2.30.30.40">
    <property type="entry name" value="SH3 Domains"/>
    <property type="match status" value="1"/>
</dbReference>